<sequence length="258" mass="29598">MNKIINVMIAVLSVVLVNSAEESNTDCGKYTEAWRVAKCAASQAEMGEITDKVFSNYLHLALRKLPANSFYTSLGFTTGAEKEVIFGKQSHYDFDKFKYAFNYDVRNYYFQKALLHTRKTYKKPVLMFVTSVPSGIPAWNENVPSQMHPKGYGNELQMFLADNPTAFRPTQAENCNKFYDWEQRESFETAEGAVLIMDAALWCPILTNSKFDIVVADISERDMQEEDEKYKFYETNWEITSEGNIGKNIDAKYISVFL</sequence>
<accession>A0A7T3UYN1</accession>
<protein>
    <submittedName>
        <fullName evidence="1">Putative capsid protein</fullName>
    </submittedName>
</protein>
<name>A0A7T3UYN1_9FLAV</name>
<dbReference type="EMBL" id="MW023857">
    <property type="protein sequence ID" value="QPZ88384.1"/>
    <property type="molecule type" value="Genomic_RNA"/>
</dbReference>
<reference evidence="1" key="1">
    <citation type="journal article" date="2020" name="Viruses">
        <title>Soybean Thrips (Thysanoptera: Thripidae) Harbor Highly Diverse Populations of Arthropod, Fungal and Plant Viruses.</title>
        <authorList>
            <person name="Thekke-Veetil T."/>
            <person name="Lagos-Kutz D."/>
            <person name="McCoppin N.K."/>
            <person name="Hartman G.L."/>
            <person name="Ju H.K."/>
            <person name="Lim H.S."/>
            <person name="Domier L.L."/>
        </authorList>
    </citation>
    <scope>NUCLEOTIDE SEQUENCE</scope>
    <source>
        <strain evidence="1">STN1ThV2</strain>
    </source>
</reference>
<organism evidence="1">
    <name type="scientific">Soybean thrips virus 2</name>
    <dbReference type="NCBI Taxonomy" id="2796561"/>
    <lineage>
        <taxon>Viruses</taxon>
        <taxon>Riboviria</taxon>
        <taxon>Orthornavirae</taxon>
        <taxon>Kitrinoviricota</taxon>
        <taxon>Flasuviricetes</taxon>
        <taxon>Amarillovirales</taxon>
        <taxon>Flaviviridae</taxon>
        <taxon>Jingmenvirus group</taxon>
    </lineage>
</organism>
<proteinExistence type="predicted"/>
<evidence type="ECO:0000313" key="1">
    <source>
        <dbReference type="EMBL" id="QPZ88384.1"/>
    </source>
</evidence>